<protein>
    <submittedName>
        <fullName evidence="1">Uncharacterized protein</fullName>
    </submittedName>
</protein>
<dbReference type="EMBL" id="FMBA01000061">
    <property type="protein sequence ID" value="SCC27179.1"/>
    <property type="molecule type" value="Genomic_DNA"/>
</dbReference>
<name>A0A1C4D757_9GAMM</name>
<organism evidence="1 2">
    <name type="scientific">Gilliamella intestini</name>
    <dbReference type="NCBI Taxonomy" id="1798183"/>
    <lineage>
        <taxon>Bacteria</taxon>
        <taxon>Pseudomonadati</taxon>
        <taxon>Pseudomonadota</taxon>
        <taxon>Gammaproteobacteria</taxon>
        <taxon>Orbales</taxon>
        <taxon>Orbaceae</taxon>
        <taxon>Gilliamella</taxon>
    </lineage>
</organism>
<dbReference type="RefSeq" id="WP_091125571.1">
    <property type="nucleotide sequence ID" value="NZ_FMBA01000061.1"/>
</dbReference>
<dbReference type="OrthoDB" id="7053959at2"/>
<evidence type="ECO:0000313" key="2">
    <source>
        <dbReference type="Proteomes" id="UP000199698"/>
    </source>
</evidence>
<dbReference type="Proteomes" id="UP000199698">
    <property type="component" value="Unassembled WGS sequence"/>
</dbReference>
<dbReference type="AlphaFoldDB" id="A0A1C4D757"/>
<reference evidence="2" key="1">
    <citation type="submission" date="2016-08" db="EMBL/GenBank/DDBJ databases">
        <authorList>
            <person name="Varghese N."/>
            <person name="Submissions Spin"/>
        </authorList>
    </citation>
    <scope>NUCLEOTIDE SEQUENCE [LARGE SCALE GENOMIC DNA]</scope>
    <source>
        <strain evidence="2">R-53144</strain>
    </source>
</reference>
<evidence type="ECO:0000313" key="1">
    <source>
        <dbReference type="EMBL" id="SCC27179.1"/>
    </source>
</evidence>
<dbReference type="STRING" id="1798183.GA0061080_10617"/>
<accession>A0A1C4D757</accession>
<gene>
    <name evidence="1" type="ORF">GA0061080_10617</name>
</gene>
<keyword evidence="2" id="KW-1185">Reference proteome</keyword>
<sequence>MFGFHLYIIKKNISLAKLICLLYIFFNFSYVHAKDINQAYWILDKYIENGALIHKNDYNSDYLNNLRVKLIDNIIYINNNQYNVSVHRTSDISQLLTKSLIENPIINEFILPSGDVNYLQFDDVLDVDLAKLLLPKHRLIFGKEQLLFINESLVASFLKPKNKYSFQKLSNKFPSLDLPINSQRSGDFVKDENYYNYPQNISRSFSYYLKLFDNDSLYEQLNNYLINLNGIKLPQINNTINPILIIGTQENEEEIIYLYLLSEQFDFLDKIILSSLTGMTRHNSATNDLPTGFIGYNIDNNYFIERRQRFEDETIEVQHFQVTKEGKFQESPVTSNCYIKFAIKDKNKHSAKSLLLTSKQANNYLRFDGGRLDELDSITLTLSPNEKKLCVNYQQAYSVTFDKANSKQFFGNEKLYQQQVANFKKYNIDISQELEYVTFKNINKTPLSKFLLNGNQAIYMKNTLFFVSENHFIAYRQPTNEELTYH</sequence>
<proteinExistence type="predicted"/>